<evidence type="ECO:0000313" key="1">
    <source>
        <dbReference type="EMBL" id="PTQ35833.1"/>
    </source>
</evidence>
<dbReference type="Gramene" id="Mp7g08960.1">
    <property type="protein sequence ID" value="Mp7g08960.1.cds1"/>
    <property type="gene ID" value="Mp7g08960"/>
</dbReference>
<reference evidence="2" key="1">
    <citation type="journal article" date="2017" name="Cell">
        <title>Insights into land plant evolution garnered from the Marchantia polymorpha genome.</title>
        <authorList>
            <person name="Bowman J.L."/>
            <person name="Kohchi T."/>
            <person name="Yamato K.T."/>
            <person name="Jenkins J."/>
            <person name="Shu S."/>
            <person name="Ishizaki K."/>
            <person name="Yamaoka S."/>
            <person name="Nishihama R."/>
            <person name="Nakamura Y."/>
            <person name="Berger F."/>
            <person name="Adam C."/>
            <person name="Aki S.S."/>
            <person name="Althoff F."/>
            <person name="Araki T."/>
            <person name="Arteaga-Vazquez M.A."/>
            <person name="Balasubrmanian S."/>
            <person name="Barry K."/>
            <person name="Bauer D."/>
            <person name="Boehm C.R."/>
            <person name="Briginshaw L."/>
            <person name="Caballero-Perez J."/>
            <person name="Catarino B."/>
            <person name="Chen F."/>
            <person name="Chiyoda S."/>
            <person name="Chovatia M."/>
            <person name="Davies K.M."/>
            <person name="Delmans M."/>
            <person name="Demura T."/>
            <person name="Dierschke T."/>
            <person name="Dolan L."/>
            <person name="Dorantes-Acosta A.E."/>
            <person name="Eklund D.M."/>
            <person name="Florent S.N."/>
            <person name="Flores-Sandoval E."/>
            <person name="Fujiyama A."/>
            <person name="Fukuzawa H."/>
            <person name="Galik B."/>
            <person name="Grimanelli D."/>
            <person name="Grimwood J."/>
            <person name="Grossniklaus U."/>
            <person name="Hamada T."/>
            <person name="Haseloff J."/>
            <person name="Hetherington A.J."/>
            <person name="Higo A."/>
            <person name="Hirakawa Y."/>
            <person name="Hundley H.N."/>
            <person name="Ikeda Y."/>
            <person name="Inoue K."/>
            <person name="Inoue S.I."/>
            <person name="Ishida S."/>
            <person name="Jia Q."/>
            <person name="Kakita M."/>
            <person name="Kanazawa T."/>
            <person name="Kawai Y."/>
            <person name="Kawashima T."/>
            <person name="Kennedy M."/>
            <person name="Kinose K."/>
            <person name="Kinoshita T."/>
            <person name="Kohara Y."/>
            <person name="Koide E."/>
            <person name="Komatsu K."/>
            <person name="Kopischke S."/>
            <person name="Kubo M."/>
            <person name="Kyozuka J."/>
            <person name="Lagercrantz U."/>
            <person name="Lin S.S."/>
            <person name="Lindquist E."/>
            <person name="Lipzen A.M."/>
            <person name="Lu C.W."/>
            <person name="De Luna E."/>
            <person name="Martienssen R.A."/>
            <person name="Minamino N."/>
            <person name="Mizutani M."/>
            <person name="Mizutani M."/>
            <person name="Mochizuki N."/>
            <person name="Monte I."/>
            <person name="Mosher R."/>
            <person name="Nagasaki H."/>
            <person name="Nakagami H."/>
            <person name="Naramoto S."/>
            <person name="Nishitani K."/>
            <person name="Ohtani M."/>
            <person name="Okamoto T."/>
            <person name="Okumura M."/>
            <person name="Phillips J."/>
            <person name="Pollak B."/>
            <person name="Reinders A."/>
            <person name="Rovekamp M."/>
            <person name="Sano R."/>
            <person name="Sawa S."/>
            <person name="Schmid M.W."/>
            <person name="Shirakawa M."/>
            <person name="Solano R."/>
            <person name="Spunde A."/>
            <person name="Suetsugu N."/>
            <person name="Sugano S."/>
            <person name="Sugiyama A."/>
            <person name="Sun R."/>
            <person name="Suzuki Y."/>
            <person name="Takenaka M."/>
            <person name="Takezawa D."/>
            <person name="Tomogane H."/>
            <person name="Tsuzuki M."/>
            <person name="Ueda T."/>
            <person name="Umeda M."/>
            <person name="Ward J.M."/>
            <person name="Watanabe Y."/>
            <person name="Yazaki K."/>
            <person name="Yokoyama R."/>
            <person name="Yoshitake Y."/>
            <person name="Yotsui I."/>
            <person name="Zachgo S."/>
            <person name="Schmutz J."/>
        </authorList>
    </citation>
    <scope>NUCLEOTIDE SEQUENCE [LARGE SCALE GENOMIC DNA]</scope>
    <source>
        <strain evidence="2">Tak-1</strain>
    </source>
</reference>
<sequence length="68" mass="7960">MPCADIQCQWPYRTQMTGFRSLVRIFRRVSHPFRRINYPLGLSAPRQVAVFVSLRLDGFPSHAIVDRK</sequence>
<accession>A0A2R6WPT6</accession>
<dbReference type="Proteomes" id="UP000244005">
    <property type="component" value="Unassembled WGS sequence"/>
</dbReference>
<name>A0A2R6WPT6_MARPO</name>
<dbReference type="AlphaFoldDB" id="A0A2R6WPT6"/>
<protein>
    <submittedName>
        <fullName evidence="1">Uncharacterized protein</fullName>
    </submittedName>
</protein>
<keyword evidence="2" id="KW-1185">Reference proteome</keyword>
<dbReference type="EMBL" id="KZ772740">
    <property type="protein sequence ID" value="PTQ35833.1"/>
    <property type="molecule type" value="Genomic_DNA"/>
</dbReference>
<gene>
    <name evidence="1" type="ORF">MARPO_0068s0049</name>
</gene>
<proteinExistence type="predicted"/>
<evidence type="ECO:0000313" key="2">
    <source>
        <dbReference type="Proteomes" id="UP000244005"/>
    </source>
</evidence>
<organism evidence="1 2">
    <name type="scientific">Marchantia polymorpha</name>
    <name type="common">Common liverwort</name>
    <name type="synonym">Marchantia aquatica</name>
    <dbReference type="NCBI Taxonomy" id="3197"/>
    <lineage>
        <taxon>Eukaryota</taxon>
        <taxon>Viridiplantae</taxon>
        <taxon>Streptophyta</taxon>
        <taxon>Embryophyta</taxon>
        <taxon>Marchantiophyta</taxon>
        <taxon>Marchantiopsida</taxon>
        <taxon>Marchantiidae</taxon>
        <taxon>Marchantiales</taxon>
        <taxon>Marchantiaceae</taxon>
        <taxon>Marchantia</taxon>
    </lineage>
</organism>